<sequence length="158" mass="17700">MSRFGWERPARLSGWLIPVQVLLWWMLIGTMLYVGGTIARLMPGGAYAGNMESGAANATWRFMVQFDLAANVLLIVFIAVLLVRLYQRKRSFRTWAIALLLVIFALSLTVLGIAYYADALQGAAAAQLWFKALQNGILALVGILYLARSKRVRRTFVF</sequence>
<name>A0ABV8K4M4_9BACL</name>
<reference evidence="3" key="1">
    <citation type="journal article" date="2019" name="Int. J. Syst. Evol. Microbiol.">
        <title>The Global Catalogue of Microorganisms (GCM) 10K type strain sequencing project: providing services to taxonomists for standard genome sequencing and annotation.</title>
        <authorList>
            <consortium name="The Broad Institute Genomics Platform"/>
            <consortium name="The Broad Institute Genome Sequencing Center for Infectious Disease"/>
            <person name="Wu L."/>
            <person name="Ma J."/>
        </authorList>
    </citation>
    <scope>NUCLEOTIDE SEQUENCE [LARGE SCALE GENOMIC DNA]</scope>
    <source>
        <strain evidence="3">IBRC-M 10987</strain>
    </source>
</reference>
<evidence type="ECO:0000313" key="3">
    <source>
        <dbReference type="Proteomes" id="UP001595715"/>
    </source>
</evidence>
<feature type="transmembrane region" description="Helical" evidence="1">
    <location>
        <begin position="95"/>
        <end position="116"/>
    </location>
</feature>
<keyword evidence="1" id="KW-0472">Membrane</keyword>
<accession>A0ABV8K4M4</accession>
<dbReference type="EMBL" id="JBHSAM010000028">
    <property type="protein sequence ID" value="MFC4100922.1"/>
    <property type="molecule type" value="Genomic_DNA"/>
</dbReference>
<keyword evidence="1" id="KW-1133">Transmembrane helix</keyword>
<protein>
    <submittedName>
        <fullName evidence="2">DUF2569 family protein</fullName>
    </submittedName>
</protein>
<feature type="transmembrane region" description="Helical" evidence="1">
    <location>
        <begin position="21"/>
        <end position="42"/>
    </location>
</feature>
<feature type="transmembrane region" description="Helical" evidence="1">
    <location>
        <begin position="62"/>
        <end position="83"/>
    </location>
</feature>
<organism evidence="2 3">
    <name type="scientific">Paenibacillus xanthanilyticus</name>
    <dbReference type="NCBI Taxonomy" id="1783531"/>
    <lineage>
        <taxon>Bacteria</taxon>
        <taxon>Bacillati</taxon>
        <taxon>Bacillota</taxon>
        <taxon>Bacilli</taxon>
        <taxon>Bacillales</taxon>
        <taxon>Paenibacillaceae</taxon>
        <taxon>Paenibacillus</taxon>
    </lineage>
</organism>
<proteinExistence type="predicted"/>
<dbReference type="Pfam" id="PF10754">
    <property type="entry name" value="DUF2569"/>
    <property type="match status" value="1"/>
</dbReference>
<gene>
    <name evidence="2" type="ORF">ACFOZ8_14880</name>
</gene>
<evidence type="ECO:0000256" key="1">
    <source>
        <dbReference type="SAM" id="Phobius"/>
    </source>
</evidence>
<comment type="caution">
    <text evidence="2">The sequence shown here is derived from an EMBL/GenBank/DDBJ whole genome shotgun (WGS) entry which is preliminary data.</text>
</comment>
<dbReference type="InterPro" id="IPR019690">
    <property type="entry name" value="DUF2569"/>
</dbReference>
<feature type="transmembrane region" description="Helical" evidence="1">
    <location>
        <begin position="128"/>
        <end position="147"/>
    </location>
</feature>
<keyword evidence="3" id="KW-1185">Reference proteome</keyword>
<evidence type="ECO:0000313" key="2">
    <source>
        <dbReference type="EMBL" id="MFC4100922.1"/>
    </source>
</evidence>
<dbReference type="RefSeq" id="WP_377719571.1">
    <property type="nucleotide sequence ID" value="NZ_JBHSAM010000028.1"/>
</dbReference>
<dbReference type="Proteomes" id="UP001595715">
    <property type="component" value="Unassembled WGS sequence"/>
</dbReference>
<keyword evidence="1" id="KW-0812">Transmembrane</keyword>